<sequence length="279" mass="32405">MISVITPVYNSEQFIEGCIQNVIEQECNQVEHIIIDGNSTDRTVEIIKKYANQYQHLKWISEPDQGQSDAMNKGISMANGSIISFLNVDDYYSPNVLNRVLEVFTSLLEPSLLVGNCNVWNEKGEIIEVNKPHRLSLFDLLTVQFPNNFQVQMPTNPSAYFYHTSLHQKIGLYNTQEHYALDIDFLLRAVQVATTIYLDEDFGNYRFIPGTKTFQDAQNNQRWQRFVNLLKSYEKDLSGMLRIKFYALGTYIKIKHRLWLLKRSFMAVVSNIMTKNKPQ</sequence>
<organism evidence="2 3">
    <name type="scientific">Pseudanabaena yagii GIHE-NHR1</name>
    <dbReference type="NCBI Taxonomy" id="2722753"/>
    <lineage>
        <taxon>Bacteria</taxon>
        <taxon>Bacillati</taxon>
        <taxon>Cyanobacteriota</taxon>
        <taxon>Cyanophyceae</taxon>
        <taxon>Pseudanabaenales</taxon>
        <taxon>Pseudanabaenaceae</taxon>
        <taxon>Pseudanabaena</taxon>
        <taxon>Pseudanabaena yagii</taxon>
    </lineage>
</organism>
<proteinExistence type="predicted"/>
<dbReference type="Proteomes" id="UP000738376">
    <property type="component" value="Unassembled WGS sequence"/>
</dbReference>
<evidence type="ECO:0000313" key="2">
    <source>
        <dbReference type="EMBL" id="NMF57929.1"/>
    </source>
</evidence>
<dbReference type="SUPFAM" id="SSF53448">
    <property type="entry name" value="Nucleotide-diphospho-sugar transferases"/>
    <property type="match status" value="1"/>
</dbReference>
<dbReference type="InterPro" id="IPR029044">
    <property type="entry name" value="Nucleotide-diphossugar_trans"/>
</dbReference>
<keyword evidence="3" id="KW-1185">Reference proteome</keyword>
<dbReference type="InterPro" id="IPR001173">
    <property type="entry name" value="Glyco_trans_2-like"/>
</dbReference>
<evidence type="ECO:0000313" key="3">
    <source>
        <dbReference type="Proteomes" id="UP000738376"/>
    </source>
</evidence>
<dbReference type="CDD" id="cd06433">
    <property type="entry name" value="GT_2_WfgS_like"/>
    <property type="match status" value="1"/>
</dbReference>
<evidence type="ECO:0000259" key="1">
    <source>
        <dbReference type="Pfam" id="PF00535"/>
    </source>
</evidence>
<dbReference type="PANTHER" id="PTHR22916:SF65">
    <property type="entry name" value="SLR1065 PROTEIN"/>
    <property type="match status" value="1"/>
</dbReference>
<dbReference type="Gene3D" id="3.90.550.10">
    <property type="entry name" value="Spore Coat Polysaccharide Biosynthesis Protein SpsA, Chain A"/>
    <property type="match status" value="1"/>
</dbReference>
<dbReference type="PANTHER" id="PTHR22916">
    <property type="entry name" value="GLYCOSYLTRANSFERASE"/>
    <property type="match status" value="1"/>
</dbReference>
<feature type="domain" description="Glycosyltransferase 2-like" evidence="1">
    <location>
        <begin position="3"/>
        <end position="106"/>
    </location>
</feature>
<accession>A0ABX1LT05</accession>
<dbReference type="RefSeq" id="WP_169362891.1">
    <property type="nucleotide sequence ID" value="NZ_JAAVJL010000001.1"/>
</dbReference>
<dbReference type="Pfam" id="PF00535">
    <property type="entry name" value="Glycos_transf_2"/>
    <property type="match status" value="1"/>
</dbReference>
<reference evidence="2 3" key="1">
    <citation type="submission" date="2020-03" db="EMBL/GenBank/DDBJ databases">
        <title>Draft Genome Sequence of 2-Methylisoborneol Producing Pseudanabaena yagii Strain GIHE-NHR1 Isolated from North Han River in South Korea.</title>
        <authorList>
            <person name="Jeong J."/>
        </authorList>
    </citation>
    <scope>NUCLEOTIDE SEQUENCE [LARGE SCALE GENOMIC DNA]</scope>
    <source>
        <strain evidence="2 3">GIHE-NHR1</strain>
    </source>
</reference>
<protein>
    <submittedName>
        <fullName evidence="2">Glycosyltransferase</fullName>
    </submittedName>
</protein>
<dbReference type="EMBL" id="JAAVJL010000001">
    <property type="protein sequence ID" value="NMF57929.1"/>
    <property type="molecule type" value="Genomic_DNA"/>
</dbReference>
<comment type="caution">
    <text evidence="2">The sequence shown here is derived from an EMBL/GenBank/DDBJ whole genome shotgun (WGS) entry which is preliminary data.</text>
</comment>
<gene>
    <name evidence="2" type="ORF">HC246_07815</name>
</gene>
<name>A0ABX1LT05_9CYAN</name>